<evidence type="ECO:0000313" key="1">
    <source>
        <dbReference type="EMBL" id="KGN38877.1"/>
    </source>
</evidence>
<protein>
    <submittedName>
        <fullName evidence="1">Uncharacterized protein</fullName>
    </submittedName>
</protein>
<proteinExistence type="predicted"/>
<organism evidence="1 2">
    <name type="scientific">Knoellia subterranea KCTC 19937</name>
    <dbReference type="NCBI Taxonomy" id="1385521"/>
    <lineage>
        <taxon>Bacteria</taxon>
        <taxon>Bacillati</taxon>
        <taxon>Actinomycetota</taxon>
        <taxon>Actinomycetes</taxon>
        <taxon>Micrococcales</taxon>
        <taxon>Intrasporangiaceae</taxon>
        <taxon>Knoellia</taxon>
    </lineage>
</organism>
<evidence type="ECO:0000313" key="2">
    <source>
        <dbReference type="Proteomes" id="UP000030011"/>
    </source>
</evidence>
<dbReference type="AlphaFoldDB" id="A0A0A0JS32"/>
<sequence length="97" mass="10995">MLWQTAAALNRHYWPLTVLLATRSPRARRALVVAAVAEGLADRHRVHAELDPVRYVVAHRLDDLAYGAGLWFGVLRMRSMAALRPDVRGLRSSPRER</sequence>
<reference evidence="1 2" key="1">
    <citation type="submission" date="2013-08" db="EMBL/GenBank/DDBJ databases">
        <title>The genome sequence of Knoellia subterranea.</title>
        <authorList>
            <person name="Zhu W."/>
            <person name="Wang G."/>
        </authorList>
    </citation>
    <scope>NUCLEOTIDE SEQUENCE [LARGE SCALE GENOMIC DNA]</scope>
    <source>
        <strain evidence="1 2">KCTC 19937</strain>
    </source>
</reference>
<accession>A0A0A0JS32</accession>
<name>A0A0A0JS32_9MICO</name>
<dbReference type="Proteomes" id="UP000030011">
    <property type="component" value="Unassembled WGS sequence"/>
</dbReference>
<dbReference type="eggNOG" id="COG1216">
    <property type="taxonomic scope" value="Bacteria"/>
</dbReference>
<dbReference type="STRING" id="1385521.N803_08540"/>
<comment type="caution">
    <text evidence="1">The sequence shown here is derived from an EMBL/GenBank/DDBJ whole genome shotgun (WGS) entry which is preliminary data.</text>
</comment>
<dbReference type="EMBL" id="AVPK01000002">
    <property type="protein sequence ID" value="KGN38877.1"/>
    <property type="molecule type" value="Genomic_DNA"/>
</dbReference>
<gene>
    <name evidence="1" type="ORF">N803_08540</name>
</gene>
<keyword evidence="2" id="KW-1185">Reference proteome</keyword>
<dbReference type="OrthoDB" id="5243838at2"/>